<dbReference type="InterPro" id="IPR008271">
    <property type="entry name" value="Ser/Thr_kinase_AS"/>
</dbReference>
<evidence type="ECO:0000256" key="6">
    <source>
        <dbReference type="SAM" id="MobiDB-lite"/>
    </source>
</evidence>
<dbReference type="GO" id="GO:0005634">
    <property type="term" value="C:nucleus"/>
    <property type="evidence" value="ECO:0007669"/>
    <property type="project" value="TreeGrafter"/>
</dbReference>
<dbReference type="SMART" id="SM00220">
    <property type="entry name" value="S_TKc"/>
    <property type="match status" value="1"/>
</dbReference>
<dbReference type="PROSITE" id="PS00108">
    <property type="entry name" value="PROTEIN_KINASE_ST"/>
    <property type="match status" value="1"/>
</dbReference>
<gene>
    <name evidence="8" type="ORF">GLRG_05290</name>
</gene>
<evidence type="ECO:0000313" key="9">
    <source>
        <dbReference type="Proteomes" id="UP000008782"/>
    </source>
</evidence>
<keyword evidence="4" id="KW-0067">ATP-binding</keyword>
<keyword evidence="2" id="KW-0547">Nucleotide-binding</keyword>
<evidence type="ECO:0000313" key="8">
    <source>
        <dbReference type="EMBL" id="EFQ30146.1"/>
    </source>
</evidence>
<dbReference type="Pfam" id="PF00069">
    <property type="entry name" value="Pkinase"/>
    <property type="match status" value="1"/>
</dbReference>
<dbReference type="AlphaFoldDB" id="E3QHH5"/>
<proteinExistence type="inferred from homology"/>
<dbReference type="SUPFAM" id="SSF56112">
    <property type="entry name" value="Protein kinase-like (PK-like)"/>
    <property type="match status" value="1"/>
</dbReference>
<dbReference type="EMBL" id="GG697348">
    <property type="protein sequence ID" value="EFQ30146.1"/>
    <property type="molecule type" value="Genomic_DNA"/>
</dbReference>
<dbReference type="InterPro" id="IPR050339">
    <property type="entry name" value="CC_SR_Kinase"/>
</dbReference>
<dbReference type="Gene3D" id="1.10.510.10">
    <property type="entry name" value="Transferase(Phosphotransferase) domain 1"/>
    <property type="match status" value="1"/>
</dbReference>
<evidence type="ECO:0000256" key="1">
    <source>
        <dbReference type="ARBA" id="ARBA00022679"/>
    </source>
</evidence>
<keyword evidence="3" id="KW-0418">Kinase</keyword>
<dbReference type="GeneID" id="24410655"/>
<dbReference type="InterPro" id="IPR000719">
    <property type="entry name" value="Prot_kinase_dom"/>
</dbReference>
<dbReference type="GO" id="GO:0005737">
    <property type="term" value="C:cytoplasm"/>
    <property type="evidence" value="ECO:0007669"/>
    <property type="project" value="TreeGrafter"/>
</dbReference>
<dbReference type="OrthoDB" id="4062651at2759"/>
<evidence type="ECO:0000256" key="5">
    <source>
        <dbReference type="ARBA" id="ARBA00037982"/>
    </source>
</evidence>
<dbReference type="InterPro" id="IPR011009">
    <property type="entry name" value="Kinase-like_dom_sf"/>
</dbReference>
<evidence type="ECO:0000259" key="7">
    <source>
        <dbReference type="PROSITE" id="PS50011"/>
    </source>
</evidence>
<dbReference type="GO" id="GO:0004672">
    <property type="term" value="F:protein kinase activity"/>
    <property type="evidence" value="ECO:0007669"/>
    <property type="project" value="InterPro"/>
</dbReference>
<accession>E3QHH5</accession>
<keyword evidence="1" id="KW-0808">Transferase</keyword>
<protein>
    <recommendedName>
        <fullName evidence="7">Protein kinase domain-containing protein</fullName>
    </recommendedName>
</protein>
<reference evidence="9" key="1">
    <citation type="journal article" date="2012" name="Nat. Genet.">
        <title>Lifestyle transitions in plant pathogenic Colletotrichum fungi deciphered by genome and transcriptome analyses.</title>
        <authorList>
            <person name="O'Connell R.J."/>
            <person name="Thon M.R."/>
            <person name="Hacquard S."/>
            <person name="Amyotte S.G."/>
            <person name="Kleemann J."/>
            <person name="Torres M.F."/>
            <person name="Damm U."/>
            <person name="Buiate E.A."/>
            <person name="Epstein L."/>
            <person name="Alkan N."/>
            <person name="Altmueller J."/>
            <person name="Alvarado-Balderrama L."/>
            <person name="Bauser C.A."/>
            <person name="Becker C."/>
            <person name="Birren B.W."/>
            <person name="Chen Z."/>
            <person name="Choi J."/>
            <person name="Crouch J.A."/>
            <person name="Duvick J.P."/>
            <person name="Farman M.A."/>
            <person name="Gan P."/>
            <person name="Heiman D."/>
            <person name="Henrissat B."/>
            <person name="Howard R.J."/>
            <person name="Kabbage M."/>
            <person name="Koch C."/>
            <person name="Kracher B."/>
            <person name="Kubo Y."/>
            <person name="Law A.D."/>
            <person name="Lebrun M.-H."/>
            <person name="Lee Y.-H."/>
            <person name="Miyara I."/>
            <person name="Moore N."/>
            <person name="Neumann U."/>
            <person name="Nordstroem K."/>
            <person name="Panaccione D.G."/>
            <person name="Panstruga R."/>
            <person name="Place M."/>
            <person name="Proctor R.H."/>
            <person name="Prusky D."/>
            <person name="Rech G."/>
            <person name="Reinhardt R."/>
            <person name="Rollins J.A."/>
            <person name="Rounsley S."/>
            <person name="Schardl C.L."/>
            <person name="Schwartz D.C."/>
            <person name="Shenoy N."/>
            <person name="Shirasu K."/>
            <person name="Sikhakolli U.R."/>
            <person name="Stueber K."/>
            <person name="Sukno S.A."/>
            <person name="Sweigard J.A."/>
            <person name="Takano Y."/>
            <person name="Takahara H."/>
            <person name="Trail F."/>
            <person name="van der Does H.C."/>
            <person name="Voll L.M."/>
            <person name="Will I."/>
            <person name="Young S."/>
            <person name="Zeng Q."/>
            <person name="Zhang J."/>
            <person name="Zhou S."/>
            <person name="Dickman M.B."/>
            <person name="Schulze-Lefert P."/>
            <person name="Ver Loren van Themaat E."/>
            <person name="Ma L.-J."/>
            <person name="Vaillancourt L.J."/>
        </authorList>
    </citation>
    <scope>NUCLEOTIDE SEQUENCE [LARGE SCALE GENOMIC DNA]</scope>
    <source>
        <strain evidence="9">M1.001 / M2 / FGSC 10212</strain>
    </source>
</reference>
<comment type="similarity">
    <text evidence="5">Belongs to the protein kinase superfamily. Ser/Thr protein kinase family. GCN2 subfamily.</text>
</comment>
<evidence type="ECO:0000256" key="4">
    <source>
        <dbReference type="ARBA" id="ARBA00022840"/>
    </source>
</evidence>
<dbReference type="Proteomes" id="UP000008782">
    <property type="component" value="Unassembled WGS sequence"/>
</dbReference>
<evidence type="ECO:0000256" key="2">
    <source>
        <dbReference type="ARBA" id="ARBA00022741"/>
    </source>
</evidence>
<evidence type="ECO:0000256" key="3">
    <source>
        <dbReference type="ARBA" id="ARBA00022777"/>
    </source>
</evidence>
<organism evidence="9">
    <name type="scientific">Colletotrichum graminicola (strain M1.001 / M2 / FGSC 10212)</name>
    <name type="common">Maize anthracnose fungus</name>
    <name type="synonym">Glomerella graminicola</name>
    <dbReference type="NCBI Taxonomy" id="645133"/>
    <lineage>
        <taxon>Eukaryota</taxon>
        <taxon>Fungi</taxon>
        <taxon>Dikarya</taxon>
        <taxon>Ascomycota</taxon>
        <taxon>Pezizomycotina</taxon>
        <taxon>Sordariomycetes</taxon>
        <taxon>Hypocreomycetidae</taxon>
        <taxon>Glomerellales</taxon>
        <taxon>Glomerellaceae</taxon>
        <taxon>Colletotrichum</taxon>
        <taxon>Colletotrichum graminicola species complex</taxon>
    </lineage>
</organism>
<name>E3QHH5_COLGM</name>
<dbReference type="eggNOG" id="KOG0192">
    <property type="taxonomic scope" value="Eukaryota"/>
</dbReference>
<feature type="domain" description="Protein kinase" evidence="7">
    <location>
        <begin position="1"/>
        <end position="182"/>
    </location>
</feature>
<dbReference type="PANTHER" id="PTHR11042">
    <property type="entry name" value="EUKARYOTIC TRANSLATION INITIATION FACTOR 2-ALPHA KINASE EIF2-ALPHA KINASE -RELATED"/>
    <property type="match status" value="1"/>
</dbReference>
<keyword evidence="9" id="KW-1185">Reference proteome</keyword>
<dbReference type="GO" id="GO:0005524">
    <property type="term" value="F:ATP binding"/>
    <property type="evidence" value="ECO:0007669"/>
    <property type="project" value="UniProtKB-KW"/>
</dbReference>
<dbReference type="RefSeq" id="XP_008094166.1">
    <property type="nucleotide sequence ID" value="XM_008095975.1"/>
</dbReference>
<dbReference type="PROSITE" id="PS50011">
    <property type="entry name" value="PROTEIN_KINASE_DOM"/>
    <property type="match status" value="1"/>
</dbReference>
<feature type="region of interest" description="Disordered" evidence="6">
    <location>
        <begin position="115"/>
        <end position="182"/>
    </location>
</feature>
<feature type="compositionally biased region" description="Polar residues" evidence="6">
    <location>
        <begin position="157"/>
        <end position="167"/>
    </location>
</feature>
<dbReference type="STRING" id="645133.E3QHH5"/>
<dbReference type="HOGENOM" id="CLU_1481874_0_0_1"/>
<sequence length="182" mass="19833">MVMDLAAGLAFLHENGIVHRDVKPDNLLVCDSLQRKSLQPWGIAPVMLKLCDFGCSVILSDYNQGYVFTHTVGTPGWMAPEVEQGLPVDSGLLFKTDLYSLGLVAAHIFKSRRLSPSPGPDLRTTPADVRARKRKHGERDEGDESVDGLSILAEQPDVTTQRANKNDQGIGKGTTGPLANRR</sequence>
<dbReference type="VEuPathDB" id="FungiDB:GLRG_05290"/>